<dbReference type="Proteomes" id="UP000886595">
    <property type="component" value="Unassembled WGS sequence"/>
</dbReference>
<feature type="compositionally biased region" description="Acidic residues" evidence="1">
    <location>
        <begin position="41"/>
        <end position="51"/>
    </location>
</feature>
<dbReference type="InterPro" id="IPR006525">
    <property type="entry name" value="Cystatin-related_pln"/>
</dbReference>
<proteinExistence type="predicted"/>
<dbReference type="PANTHER" id="PTHR31228">
    <property type="entry name" value="CYSTATIN/MONELLIN SUPERFAMILY PROTEIN"/>
    <property type="match status" value="1"/>
</dbReference>
<dbReference type="Gene3D" id="3.10.450.10">
    <property type="match status" value="1"/>
</dbReference>
<protein>
    <submittedName>
        <fullName evidence="2">Uncharacterized protein</fullName>
    </submittedName>
</protein>
<dbReference type="NCBIfam" id="TIGR01638">
    <property type="entry name" value="Atha_cystat_rel"/>
    <property type="match status" value="1"/>
</dbReference>
<keyword evidence="3" id="KW-1185">Reference proteome</keyword>
<dbReference type="AlphaFoldDB" id="A0A8X8BG54"/>
<feature type="region of interest" description="Disordered" evidence="1">
    <location>
        <begin position="1"/>
        <end position="70"/>
    </location>
</feature>
<comment type="caution">
    <text evidence="2">The sequence shown here is derived from an EMBL/GenBank/DDBJ whole genome shotgun (WGS) entry which is preliminary data.</text>
</comment>
<name>A0A8X8BG54_BRACI</name>
<accession>A0A8X8BG54</accession>
<evidence type="ECO:0000313" key="2">
    <source>
        <dbReference type="EMBL" id="KAG2333775.1"/>
    </source>
</evidence>
<dbReference type="OrthoDB" id="1090670at2759"/>
<reference evidence="2 3" key="1">
    <citation type="submission" date="2020-02" db="EMBL/GenBank/DDBJ databases">
        <authorList>
            <person name="Ma Q."/>
            <person name="Huang Y."/>
            <person name="Song X."/>
            <person name="Pei D."/>
        </authorList>
    </citation>
    <scope>NUCLEOTIDE SEQUENCE [LARGE SCALE GENOMIC DNA]</scope>
    <source>
        <strain evidence="2">Sxm20200214</strain>
        <tissue evidence="2">Leaf</tissue>
    </source>
</reference>
<dbReference type="EMBL" id="JAAMPC010000001">
    <property type="protein sequence ID" value="KAG2333775.1"/>
    <property type="molecule type" value="Genomic_DNA"/>
</dbReference>
<gene>
    <name evidence="2" type="ORF">Bca52824_004955</name>
</gene>
<evidence type="ECO:0000313" key="3">
    <source>
        <dbReference type="Proteomes" id="UP000886595"/>
    </source>
</evidence>
<organism evidence="2 3">
    <name type="scientific">Brassica carinata</name>
    <name type="common">Ethiopian mustard</name>
    <name type="synonym">Abyssinian cabbage</name>
    <dbReference type="NCBI Taxonomy" id="52824"/>
    <lineage>
        <taxon>Eukaryota</taxon>
        <taxon>Viridiplantae</taxon>
        <taxon>Streptophyta</taxon>
        <taxon>Embryophyta</taxon>
        <taxon>Tracheophyta</taxon>
        <taxon>Spermatophyta</taxon>
        <taxon>Magnoliopsida</taxon>
        <taxon>eudicotyledons</taxon>
        <taxon>Gunneridae</taxon>
        <taxon>Pentapetalae</taxon>
        <taxon>rosids</taxon>
        <taxon>malvids</taxon>
        <taxon>Brassicales</taxon>
        <taxon>Brassicaceae</taxon>
        <taxon>Brassiceae</taxon>
        <taxon>Brassica</taxon>
    </lineage>
</organism>
<feature type="compositionally biased region" description="Acidic residues" evidence="1">
    <location>
        <begin position="20"/>
        <end position="32"/>
    </location>
</feature>
<sequence>MKTEVESDSSSVSKKRKIEDEDDTGMEDEGDSDSNNPYLWTDDEEEEDDDSPTINYSNMIEPEPEWDKDSYDGYELEFDADGRKGFSSDKAYSEFREYKTKCFENRIHLPHYIRDLDDLWTTTTNRQYLTDIASLCVKKLNEEKGTSVEVVSIVRGNLKVGGGWKLYITFMAREHPNGPLVEYQAKAMDFAGHRKPPFPILCRPASSIS</sequence>
<evidence type="ECO:0000256" key="1">
    <source>
        <dbReference type="SAM" id="MobiDB-lite"/>
    </source>
</evidence>
<dbReference type="PANTHER" id="PTHR31228:SF28">
    <property type="entry name" value="CYSTATIN DOMAIN-CONTAINING PROTEIN"/>
    <property type="match status" value="1"/>
</dbReference>